<protein>
    <submittedName>
        <fullName evidence="1">Uncharacterized protein</fullName>
    </submittedName>
</protein>
<sequence>MSLHQFLLEPITCHAWNRDRTQIALSPNNHEVHIYKKNIGQWVEAHELKEHSGHITEVQNARPTLAFTESQHSHPDKPHILILCEAFPSHYLQSHLVYQQVGLATPP</sequence>
<reference evidence="1" key="1">
    <citation type="submission" date="2023-05" db="EMBL/GenBank/DDBJ databases">
        <authorList>
            <consortium name="ELIXIR-Norway"/>
        </authorList>
    </citation>
    <scope>NUCLEOTIDE SEQUENCE</scope>
</reference>
<name>A0AC59YB98_RANTA</name>
<gene>
    <name evidence="1" type="ORF">MRATA1EN22A_LOCUS4089</name>
</gene>
<organism evidence="1 2">
    <name type="scientific">Rangifer tarandus platyrhynchus</name>
    <name type="common">Svalbard reindeer</name>
    <dbReference type="NCBI Taxonomy" id="3082113"/>
    <lineage>
        <taxon>Eukaryota</taxon>
        <taxon>Metazoa</taxon>
        <taxon>Chordata</taxon>
        <taxon>Craniata</taxon>
        <taxon>Vertebrata</taxon>
        <taxon>Euteleostomi</taxon>
        <taxon>Mammalia</taxon>
        <taxon>Eutheria</taxon>
        <taxon>Laurasiatheria</taxon>
        <taxon>Artiodactyla</taxon>
        <taxon>Ruminantia</taxon>
        <taxon>Pecora</taxon>
        <taxon>Cervidae</taxon>
        <taxon>Odocoileinae</taxon>
        <taxon>Rangifer</taxon>
    </lineage>
</organism>
<dbReference type="Proteomes" id="UP001162501">
    <property type="component" value="Chromosome 12"/>
</dbReference>
<proteinExistence type="predicted"/>
<evidence type="ECO:0000313" key="1">
    <source>
        <dbReference type="EMBL" id="CAM9549538.1"/>
    </source>
</evidence>
<dbReference type="EMBL" id="OX596096">
    <property type="protein sequence ID" value="CAM9549538.1"/>
    <property type="molecule type" value="Genomic_DNA"/>
</dbReference>
<reference evidence="1" key="2">
    <citation type="submission" date="2025-03" db="EMBL/GenBank/DDBJ databases">
        <authorList>
            <consortium name="ELIXIR-Norway"/>
            <consortium name="Elixir Norway"/>
        </authorList>
    </citation>
    <scope>NUCLEOTIDE SEQUENCE</scope>
</reference>
<evidence type="ECO:0000313" key="2">
    <source>
        <dbReference type="Proteomes" id="UP001162501"/>
    </source>
</evidence>
<feature type="non-terminal residue" evidence="1">
    <location>
        <position position="107"/>
    </location>
</feature>
<accession>A0AC59YB98</accession>
<feature type="non-terminal residue" evidence="1">
    <location>
        <position position="1"/>
    </location>
</feature>